<dbReference type="RefSeq" id="WP_075767484.1">
    <property type="nucleotide sequence ID" value="NZ_MJIL01000095.1"/>
</dbReference>
<dbReference type="STRING" id="1903952.BIT28_03300"/>
<evidence type="ECO:0000313" key="1">
    <source>
        <dbReference type="EMBL" id="OLQ71206.1"/>
    </source>
</evidence>
<dbReference type="AlphaFoldDB" id="A0A1Q9GA29"/>
<evidence type="ECO:0000313" key="2">
    <source>
        <dbReference type="Proteomes" id="UP000186905"/>
    </source>
</evidence>
<accession>A0A1Q9GA29</accession>
<name>A0A1Q9GA29_9GAMM</name>
<reference evidence="1 2" key="1">
    <citation type="submission" date="2016-09" db="EMBL/GenBank/DDBJ databases">
        <title>Photobacterium proteolyticum sp. nov. a protease producing bacterium isolated from ocean sediments of Laizhou Bay.</title>
        <authorList>
            <person name="Li Y."/>
        </authorList>
    </citation>
    <scope>NUCLEOTIDE SEQUENCE [LARGE SCALE GENOMIC DNA]</scope>
    <source>
        <strain evidence="1 2">13-12</strain>
    </source>
</reference>
<gene>
    <name evidence="1" type="ORF">BIT28_03300</name>
</gene>
<keyword evidence="2" id="KW-1185">Reference proteome</keyword>
<dbReference type="Proteomes" id="UP000186905">
    <property type="component" value="Unassembled WGS sequence"/>
</dbReference>
<dbReference type="EMBL" id="MJIL01000095">
    <property type="protein sequence ID" value="OLQ71206.1"/>
    <property type="molecule type" value="Genomic_DNA"/>
</dbReference>
<organism evidence="1 2">
    <name type="scientific">Photobacterium proteolyticum</name>
    <dbReference type="NCBI Taxonomy" id="1903952"/>
    <lineage>
        <taxon>Bacteria</taxon>
        <taxon>Pseudomonadati</taxon>
        <taxon>Pseudomonadota</taxon>
        <taxon>Gammaproteobacteria</taxon>
        <taxon>Vibrionales</taxon>
        <taxon>Vibrionaceae</taxon>
        <taxon>Photobacterium</taxon>
    </lineage>
</organism>
<dbReference type="OrthoDB" id="5828005at2"/>
<proteinExistence type="predicted"/>
<comment type="caution">
    <text evidence="1">The sequence shown here is derived from an EMBL/GenBank/DDBJ whole genome shotgun (WGS) entry which is preliminary data.</text>
</comment>
<protein>
    <submittedName>
        <fullName evidence="1">Uncharacterized protein</fullName>
    </submittedName>
</protein>
<sequence>MINFKKLLNLKESSTKTGLMLLGSAAVGLLTGNSELVTVTLGASGAQIGGAIPIAAAATIGLWDVARKEKG</sequence>